<feature type="compositionally biased region" description="Acidic residues" evidence="2">
    <location>
        <begin position="423"/>
        <end position="434"/>
    </location>
</feature>
<gene>
    <name evidence="3" type="ORF">BLNAU_22929</name>
</gene>
<name>A0ABQ9WRQ6_9EUKA</name>
<feature type="compositionally biased region" description="Polar residues" evidence="2">
    <location>
        <begin position="74"/>
        <end position="86"/>
    </location>
</feature>
<protein>
    <recommendedName>
        <fullName evidence="5">Lebercilin domain-containing protein</fullName>
    </recommendedName>
</protein>
<evidence type="ECO:0000256" key="2">
    <source>
        <dbReference type="SAM" id="MobiDB-lite"/>
    </source>
</evidence>
<comment type="caution">
    <text evidence="3">The sequence shown here is derived from an EMBL/GenBank/DDBJ whole genome shotgun (WGS) entry which is preliminary data.</text>
</comment>
<feature type="region of interest" description="Disordered" evidence="2">
    <location>
        <begin position="382"/>
        <end position="445"/>
    </location>
</feature>
<dbReference type="EMBL" id="JARBJD010000428">
    <property type="protein sequence ID" value="KAK2942172.1"/>
    <property type="molecule type" value="Genomic_DNA"/>
</dbReference>
<feature type="coiled-coil region" evidence="1">
    <location>
        <begin position="330"/>
        <end position="364"/>
    </location>
</feature>
<proteinExistence type="predicted"/>
<keyword evidence="4" id="KW-1185">Reference proteome</keyword>
<feature type="compositionally biased region" description="Basic and acidic residues" evidence="2">
    <location>
        <begin position="412"/>
        <end position="421"/>
    </location>
</feature>
<sequence>MSDYEFDGFDDNDDFEKSSSSPLHNSDSDSDQEDKFGHSESSDDNVNVPTSDANKREERLLRTPEDNSSKPGPKSNQKSGNVPSKHNSSEKTKHNSTGNSHSDKIGHYTQKMLIGDDDFSLLDQQNAILKRENQQLKKKIQKAGYQLDRVRELEDEMKSLKEENKRYQKENALLLRLNREKASALLRENDEIDKEIEGGGKIKELETQIQQLQMERDIAAKAKTHAQQQRQKEAKKVRVLQDQLNQTQSEAAGTLQFRSPYTTQRNTTEQTRILPSGGAVPIEMLNATKYNPPNVIVPLSQVLPESVKDAELQRLREDKVQQLANKDKVINHLTNVNNSLRSQVEKMKEKERQLQWDMHQMKKELREVRVQANGGWKVGQKFERDEHSRKKNVAAVFDSEDAADDEDISSSAEERLLRGEGVEVQDEGGEESSEDGVFMTRPRKE</sequence>
<feature type="compositionally biased region" description="Acidic residues" evidence="2">
    <location>
        <begin position="398"/>
        <end position="408"/>
    </location>
</feature>
<accession>A0ABQ9WRQ6</accession>
<evidence type="ECO:0000313" key="3">
    <source>
        <dbReference type="EMBL" id="KAK2942172.1"/>
    </source>
</evidence>
<evidence type="ECO:0000256" key="1">
    <source>
        <dbReference type="SAM" id="Coils"/>
    </source>
</evidence>
<evidence type="ECO:0000313" key="4">
    <source>
        <dbReference type="Proteomes" id="UP001281761"/>
    </source>
</evidence>
<reference evidence="3 4" key="1">
    <citation type="journal article" date="2022" name="bioRxiv">
        <title>Genomics of Preaxostyla Flagellates Illuminates Evolutionary Transitions and the Path Towards Mitochondrial Loss.</title>
        <authorList>
            <person name="Novak L.V.F."/>
            <person name="Treitli S.C."/>
            <person name="Pyrih J."/>
            <person name="Halakuc P."/>
            <person name="Pipaliya S.V."/>
            <person name="Vacek V."/>
            <person name="Brzon O."/>
            <person name="Soukal P."/>
            <person name="Eme L."/>
            <person name="Dacks J.B."/>
            <person name="Karnkowska A."/>
            <person name="Elias M."/>
            <person name="Hampl V."/>
        </authorList>
    </citation>
    <scope>NUCLEOTIDE SEQUENCE [LARGE SCALE GENOMIC DNA]</scope>
    <source>
        <strain evidence="3">NAU3</strain>
        <tissue evidence="3">Gut</tissue>
    </source>
</reference>
<feature type="coiled-coil region" evidence="1">
    <location>
        <begin position="119"/>
        <end position="250"/>
    </location>
</feature>
<dbReference type="Proteomes" id="UP001281761">
    <property type="component" value="Unassembled WGS sequence"/>
</dbReference>
<feature type="compositionally biased region" description="Basic and acidic residues" evidence="2">
    <location>
        <begin position="53"/>
        <end position="68"/>
    </location>
</feature>
<keyword evidence="1" id="KW-0175">Coiled coil</keyword>
<organism evidence="3 4">
    <name type="scientific">Blattamonas nauphoetae</name>
    <dbReference type="NCBI Taxonomy" id="2049346"/>
    <lineage>
        <taxon>Eukaryota</taxon>
        <taxon>Metamonada</taxon>
        <taxon>Preaxostyla</taxon>
        <taxon>Oxymonadida</taxon>
        <taxon>Blattamonas</taxon>
    </lineage>
</organism>
<evidence type="ECO:0008006" key="5">
    <source>
        <dbReference type="Google" id="ProtNLM"/>
    </source>
</evidence>
<feature type="region of interest" description="Disordered" evidence="2">
    <location>
        <begin position="1"/>
        <end position="109"/>
    </location>
</feature>
<feature type="compositionally biased region" description="Acidic residues" evidence="2">
    <location>
        <begin position="1"/>
        <end position="14"/>
    </location>
</feature>